<comment type="caution">
    <text evidence="4">The sequence shown here is derived from an EMBL/GenBank/DDBJ whole genome shotgun (WGS) entry which is preliminary data.</text>
</comment>
<dbReference type="InterPro" id="IPR045619">
    <property type="entry name" value="DUF6443"/>
</dbReference>
<evidence type="ECO:0000313" key="4">
    <source>
        <dbReference type="EMBL" id="RHB37092.1"/>
    </source>
</evidence>
<feature type="region of interest" description="Disordered" evidence="1">
    <location>
        <begin position="1052"/>
        <end position="1075"/>
    </location>
</feature>
<name>A0A413VU81_9BACE</name>
<feature type="compositionally biased region" description="Basic and acidic residues" evidence="1">
    <location>
        <begin position="1104"/>
        <end position="1124"/>
    </location>
</feature>
<feature type="signal peptide" evidence="2">
    <location>
        <begin position="1"/>
        <end position="20"/>
    </location>
</feature>
<dbReference type="AlphaFoldDB" id="A0A413VU81"/>
<gene>
    <name evidence="4" type="ORF">DW888_05965</name>
</gene>
<dbReference type="NCBIfam" id="TIGR03696">
    <property type="entry name" value="Rhs_assc_core"/>
    <property type="match status" value="1"/>
</dbReference>
<accession>A0A413VU81</accession>
<sequence>MKTSILLSGVFLLPLFIIHAQQSGGNQNYISIHTKMNAEGTTEQVSIQYFDGMGRPVQQVQKNHTPSGKDLVTNIDYDYCGRVSKEWLPTPVENSQEYIKPGNFATLSKAYYQDGRPYKENLYSSRYRYDYLEGIQVPGDDMDKHHSKLKHTANTANQVRKYIVNAQNRLENAGYYPPKTLECFLTTDEDGKESQIFKDKNGRIILQTSGGDVNTYHVYNSLGQPCYILPPMISDVLSAGEVSDDHVLLKQYAFIYKYDDLGNCIYKRLPGCEPIYTVYDKAGQLVFSQDGNQRKKHLWTASNYDIFGRLIYMGQYEAEMSLEEAIMEFGNSPVTDSFITTNAMGYSNTPFNLQSDKMLTVNYYDDYRFLELLPPAQRDSLSYKQKEGYGTAFTSNGSSSGSKLNAKGLLTGTRTYLLDGSGKYTIQAFYYDEKDNIIQTRQSNHLGGYTTAYHRVDFRGKPINVLKESSISGNRYGNVSELYSYTYDRAERRLTTSYRLNGNPAITLSENEYDELGRLQTTYRHNRTDTVCYKYNIRNWITQIRSGSFEENIYYNQPVYSSELAKPCYNGNISSNTWTYNGKKNGYIYFYDALNRLTSNYCYLDGLFMDAGQLSESFKYDKHGNIKEVTRFGEDDVIDLLTLSYHGNQLKKVTDGWGSGNLYNQKEYQDKANETEEFAYDANGNMVKDLDRNIVTVRYNILNLPDTVQFKNGNQIISSYDASGRRLSTRNFTLTTPVVVPIGETRKWEYDLDVIDETGTFYVDNIEYDFNGCDPGVYMLGKVFNPEGYATRINSTSLLPDYHYYRKDHLGNNREVWRAAYKDYRGTIVPATTVQRIQYYPSGLPWTEGTGRDVQNRKYNGKEFIEMHGYDTYDYVARGMYPAIMSFTSVDPHAENYYNLSPYVYCGGNPISRIDPYGMDYWSTSDPVEIERFWNSLFSPLVNMLQYYSNSFNFASWDHLTDAEFTDRLTFNDENETFYFSYSKIINGEINVIGISVRATNVNQGNAWTQYGLPVSGRIEQTNTVYDLLTGRFIRKAGIEMAKEAIFPGGSPTSTFGIRSGKKSTKGMPHGDGGRALKKAEKRIKELQEKMKTAPAKEKKRIQKTIDRIRDTAHKKDKGETHWN</sequence>
<protein>
    <recommendedName>
        <fullName evidence="3">DUF6443 domain-containing protein</fullName>
    </recommendedName>
</protein>
<evidence type="ECO:0000256" key="1">
    <source>
        <dbReference type="SAM" id="MobiDB-lite"/>
    </source>
</evidence>
<feature type="compositionally biased region" description="Basic and acidic residues" evidence="1">
    <location>
        <begin position="1088"/>
        <end position="1097"/>
    </location>
</feature>
<feature type="domain" description="DUF6443" evidence="3">
    <location>
        <begin position="33"/>
        <end position="125"/>
    </location>
</feature>
<feature type="chain" id="PRO_5019531100" description="DUF6443 domain-containing protein" evidence="2">
    <location>
        <begin position="21"/>
        <end position="1124"/>
    </location>
</feature>
<evidence type="ECO:0000256" key="2">
    <source>
        <dbReference type="SAM" id="SignalP"/>
    </source>
</evidence>
<evidence type="ECO:0000313" key="5">
    <source>
        <dbReference type="Proteomes" id="UP000284379"/>
    </source>
</evidence>
<proteinExistence type="predicted"/>
<keyword evidence="2" id="KW-0732">Signal</keyword>
<organism evidence="4 5">
    <name type="scientific">Bacteroides nordii</name>
    <dbReference type="NCBI Taxonomy" id="291645"/>
    <lineage>
        <taxon>Bacteria</taxon>
        <taxon>Pseudomonadati</taxon>
        <taxon>Bacteroidota</taxon>
        <taxon>Bacteroidia</taxon>
        <taxon>Bacteroidales</taxon>
        <taxon>Bacteroidaceae</taxon>
        <taxon>Bacteroides</taxon>
    </lineage>
</organism>
<dbReference type="EMBL" id="QSGO01000003">
    <property type="protein sequence ID" value="RHB37092.1"/>
    <property type="molecule type" value="Genomic_DNA"/>
</dbReference>
<dbReference type="Proteomes" id="UP000284379">
    <property type="component" value="Unassembled WGS sequence"/>
</dbReference>
<evidence type="ECO:0000259" key="3">
    <source>
        <dbReference type="Pfam" id="PF20041"/>
    </source>
</evidence>
<dbReference type="Gene3D" id="2.180.10.10">
    <property type="entry name" value="RHS repeat-associated core"/>
    <property type="match status" value="1"/>
</dbReference>
<dbReference type="RefSeq" id="WP_122201069.1">
    <property type="nucleotide sequence ID" value="NZ_CABJFV010000003.1"/>
</dbReference>
<feature type="region of interest" description="Disordered" evidence="1">
    <location>
        <begin position="1088"/>
        <end position="1124"/>
    </location>
</feature>
<dbReference type="InterPro" id="IPR022385">
    <property type="entry name" value="Rhs_assc_core"/>
</dbReference>
<reference evidence="4 5" key="1">
    <citation type="submission" date="2018-08" db="EMBL/GenBank/DDBJ databases">
        <title>A genome reference for cultivated species of the human gut microbiota.</title>
        <authorList>
            <person name="Zou Y."/>
            <person name="Xue W."/>
            <person name="Luo G."/>
        </authorList>
    </citation>
    <scope>NUCLEOTIDE SEQUENCE [LARGE SCALE GENOMIC DNA]</scope>
    <source>
        <strain evidence="4 5">AM40-30BH</strain>
    </source>
</reference>
<dbReference type="Pfam" id="PF20041">
    <property type="entry name" value="DUF6443"/>
    <property type="match status" value="1"/>
</dbReference>